<protein>
    <submittedName>
        <fullName evidence="5">Methyl-accepting chemotaxis protein</fullName>
    </submittedName>
</protein>
<feature type="transmembrane region" description="Helical" evidence="3">
    <location>
        <begin position="122"/>
        <end position="142"/>
    </location>
</feature>
<dbReference type="InterPro" id="IPR004089">
    <property type="entry name" value="MCPsignal_dom"/>
</dbReference>
<feature type="transmembrane region" description="Helical" evidence="3">
    <location>
        <begin position="12"/>
        <end position="31"/>
    </location>
</feature>
<keyword evidence="1 2" id="KW-0807">Transducer</keyword>
<keyword evidence="3" id="KW-0472">Membrane</keyword>
<dbReference type="Gene3D" id="1.10.287.950">
    <property type="entry name" value="Methyl-accepting chemotaxis protein"/>
    <property type="match status" value="1"/>
</dbReference>
<reference evidence="5 6" key="1">
    <citation type="submission" date="2019-08" db="EMBL/GenBank/DDBJ databases">
        <title>Archangium and Cystobacter genomes.</title>
        <authorList>
            <person name="Chen I.-C.K."/>
            <person name="Wielgoss S."/>
        </authorList>
    </citation>
    <scope>NUCLEOTIDE SEQUENCE [LARGE SCALE GENOMIC DNA]</scope>
    <source>
        <strain evidence="5 6">Cbm 6</strain>
    </source>
</reference>
<evidence type="ECO:0000259" key="4">
    <source>
        <dbReference type="PROSITE" id="PS50111"/>
    </source>
</evidence>
<feature type="transmembrane region" description="Helical" evidence="3">
    <location>
        <begin position="64"/>
        <end position="85"/>
    </location>
</feature>
<evidence type="ECO:0000256" key="2">
    <source>
        <dbReference type="PROSITE-ProRule" id="PRU00284"/>
    </source>
</evidence>
<evidence type="ECO:0000256" key="1">
    <source>
        <dbReference type="ARBA" id="ARBA00023224"/>
    </source>
</evidence>
<dbReference type="Proteomes" id="UP001611383">
    <property type="component" value="Chromosome"/>
</dbReference>
<accession>A0ABY9XBP4</accession>
<evidence type="ECO:0000313" key="5">
    <source>
        <dbReference type="EMBL" id="WNG52837.1"/>
    </source>
</evidence>
<dbReference type="EMBL" id="CP043494">
    <property type="protein sequence ID" value="WNG52837.1"/>
    <property type="molecule type" value="Genomic_DNA"/>
</dbReference>
<dbReference type="SUPFAM" id="SSF58104">
    <property type="entry name" value="Methyl-accepting chemotaxis protein (MCP) signaling domain"/>
    <property type="match status" value="1"/>
</dbReference>
<dbReference type="PANTHER" id="PTHR32089:SF112">
    <property type="entry name" value="LYSOZYME-LIKE PROTEIN-RELATED"/>
    <property type="match status" value="1"/>
</dbReference>
<dbReference type="SMART" id="SM00283">
    <property type="entry name" value="MA"/>
    <property type="match status" value="1"/>
</dbReference>
<feature type="domain" description="Methyl-accepting transducer" evidence="4">
    <location>
        <begin position="202"/>
        <end position="438"/>
    </location>
</feature>
<organism evidence="5 6">
    <name type="scientific">Archangium minus</name>
    <dbReference type="NCBI Taxonomy" id="83450"/>
    <lineage>
        <taxon>Bacteria</taxon>
        <taxon>Pseudomonadati</taxon>
        <taxon>Myxococcota</taxon>
        <taxon>Myxococcia</taxon>
        <taxon>Myxococcales</taxon>
        <taxon>Cystobacterineae</taxon>
        <taxon>Archangiaceae</taxon>
        <taxon>Archangium</taxon>
    </lineage>
</organism>
<evidence type="ECO:0000313" key="6">
    <source>
        <dbReference type="Proteomes" id="UP001611383"/>
    </source>
</evidence>
<evidence type="ECO:0000256" key="3">
    <source>
        <dbReference type="SAM" id="Phobius"/>
    </source>
</evidence>
<name>A0ABY9XBP4_9BACT</name>
<keyword evidence="3" id="KW-1133">Transmembrane helix</keyword>
<proteinExistence type="predicted"/>
<dbReference type="PANTHER" id="PTHR32089">
    <property type="entry name" value="METHYL-ACCEPTING CHEMOTAXIS PROTEIN MCPB"/>
    <property type="match status" value="1"/>
</dbReference>
<dbReference type="Pfam" id="PF00015">
    <property type="entry name" value="MCPsignal"/>
    <property type="match status" value="1"/>
</dbReference>
<keyword evidence="6" id="KW-1185">Reference proteome</keyword>
<sequence length="492" mass="54196">MFDKSVMSIPWGLTLMYLINSLMWIQVRLSIESYLRPYAMKEFHRIPSPNIQDRGYLWPRQEWFLPYAFGIFIACTVATMLTIIFKSAEGMMPEMAATMSGMSAEQLASYLQQSLGMLAKQLMVPLLVVGVYILLNAASSAWRVARHQVEGARAVQESIEALVSGTPKLPAWVSTDEIGDLAQATSKAFAKLRALSLALKESAQSLGSSAQELGMSTTKQTEVLSRQAAALQETQVTAQEIKETSTLAFQKAENVLKETERADAISRAGEEVIEQSLAGLESIRQQVMEMARRIKELDGRTRQIGNITTTVKDLADQSNMLALNAAIEAVRSGEHGKGFAVVAREIRMLADQSIKATRNVRELLQDISTAIRTTVEITERGSARIDSSLGQVREFGNNIRQLSGIVRENAASVRQISAAVAQQNAGISQIFQAVNELSTMMDQTMTRLRSSEDAMNVVQGVVERVTGFVGEYEWESEELAKQATVSRSEPMA</sequence>
<keyword evidence="3" id="KW-0812">Transmembrane</keyword>
<gene>
    <name evidence="5" type="ORF">F0U60_39420</name>
</gene>
<dbReference type="PROSITE" id="PS50111">
    <property type="entry name" value="CHEMOTAXIS_TRANSDUC_2"/>
    <property type="match status" value="1"/>
</dbReference>